<dbReference type="InterPro" id="IPR016346">
    <property type="entry name" value="G-protein_beta_1-5"/>
</dbReference>
<dbReference type="InterPro" id="IPR019775">
    <property type="entry name" value="WD40_repeat_CS"/>
</dbReference>
<dbReference type="InParanoid" id="I2GYP3"/>
<reference evidence="6 7" key="1">
    <citation type="journal article" date="2011" name="Proc. Natl. Acad. Sci. U.S.A.">
        <title>Evolutionary erosion of yeast sex chromosomes by mating-type switching accidents.</title>
        <authorList>
            <person name="Gordon J.L."/>
            <person name="Armisen D."/>
            <person name="Proux-Wera E."/>
            <person name="Oheigeartaigh S.S."/>
            <person name="Byrne K.P."/>
            <person name="Wolfe K.H."/>
        </authorList>
    </citation>
    <scope>NUCLEOTIDE SEQUENCE [LARGE SCALE GENOMIC DNA]</scope>
    <source>
        <strain evidence="7">ATCC 34711 / CBS 6284 / DSM 70876 / NBRC 10599 / NRRL Y-10934 / UCD 77-7</strain>
    </source>
</reference>
<dbReference type="Pfam" id="PF00400">
    <property type="entry name" value="WD40"/>
    <property type="match status" value="1"/>
</dbReference>
<dbReference type="GO" id="GO:0005834">
    <property type="term" value="C:heterotrimeric G-protein complex"/>
    <property type="evidence" value="ECO:0007669"/>
    <property type="project" value="EnsemblFungi"/>
</dbReference>
<dbReference type="FunCoup" id="I2GYP3">
    <property type="interactions" value="505"/>
</dbReference>
<evidence type="ECO:0000256" key="4">
    <source>
        <dbReference type="ARBA" id="ARBA00023224"/>
    </source>
</evidence>
<dbReference type="GO" id="GO:0031682">
    <property type="term" value="F:G-protein gamma-subunit binding"/>
    <property type="evidence" value="ECO:0007669"/>
    <property type="project" value="EnsemblFungi"/>
</dbReference>
<evidence type="ECO:0000313" key="7">
    <source>
        <dbReference type="Proteomes" id="UP000002866"/>
    </source>
</evidence>
<evidence type="ECO:0000313" key="6">
    <source>
        <dbReference type="EMBL" id="CCH59245.1"/>
    </source>
</evidence>
<dbReference type="GO" id="GO:0120171">
    <property type="term" value="C:Cdc24p-Far1p-Gbetagamma complex"/>
    <property type="evidence" value="ECO:0007669"/>
    <property type="project" value="EnsemblFungi"/>
</dbReference>
<keyword evidence="4" id="KW-0807">Transducer</keyword>
<dbReference type="EMBL" id="HE806317">
    <property type="protein sequence ID" value="CCH59245.1"/>
    <property type="molecule type" value="Genomic_DNA"/>
</dbReference>
<dbReference type="CDD" id="cd00200">
    <property type="entry name" value="WD40"/>
    <property type="match status" value="1"/>
</dbReference>
<dbReference type="HOGENOM" id="CLU_000288_57_34_1"/>
<feature type="repeat" description="WD" evidence="5">
    <location>
        <begin position="215"/>
        <end position="261"/>
    </location>
</feature>
<dbReference type="GO" id="GO:1903260">
    <property type="term" value="P:protein localization to mating projection tip"/>
    <property type="evidence" value="ECO:0007669"/>
    <property type="project" value="EnsemblFungi"/>
</dbReference>
<dbReference type="STRING" id="1071380.I2GYP3"/>
<dbReference type="SMART" id="SM00320">
    <property type="entry name" value="WD40"/>
    <property type="match status" value="7"/>
</dbReference>
<feature type="repeat" description="WD" evidence="5">
    <location>
        <begin position="85"/>
        <end position="126"/>
    </location>
</feature>
<dbReference type="GO" id="GO:0001403">
    <property type="term" value="P:invasive growth in response to glucose limitation"/>
    <property type="evidence" value="ECO:0007669"/>
    <property type="project" value="EnsemblFungi"/>
</dbReference>
<name>I2GYP3_HENB6</name>
<dbReference type="GO" id="GO:0031680">
    <property type="term" value="C:G-protein beta/gamma-subunit complex"/>
    <property type="evidence" value="ECO:0007669"/>
    <property type="project" value="EnsemblFungi"/>
</dbReference>
<sequence>MSIQSPTSEFSQVMEQQQAGGMPDITILENDIQQKIELARQETKYLYSQIDKVKSKAHDANLLDMAKSVPSLKKNSINLSTTLTLKGHNNKISDFRWTRDSKSILSASQDGFMLIWDTTTGLKQNAIPLDSQWVLSCAISPSGKLVASAGLNNNCTIYRVSKENRVQQSVVSIFKGHTCYISDVDFFDNSRVITTSGDMTCALWDIPKAKRVTEYANHLGDVLAMSLPPHNTENSSNLFASCGSDGYAYIWDIRSPAAVQNFFVSDSDVNAIKYFNDGNSIVTGSDDGIIHMFDLRADCEIANYMLNKEGRQEKEPTYSSVSTSYSPKPMKSPHSLSSMYLDSPGLLSLDFSKSGRLMYACYTDIGCLIWDTLKAEVVGRLDGHSNRVSGVHSSPDGLAVCTGSWDATMKIWTPSTM</sequence>
<dbReference type="OrthoDB" id="10255630at2759"/>
<dbReference type="InterPro" id="IPR020472">
    <property type="entry name" value="WD40_PAC1"/>
</dbReference>
<dbReference type="GO" id="GO:0031267">
    <property type="term" value="F:small GTPase binding"/>
    <property type="evidence" value="ECO:0007669"/>
    <property type="project" value="EnsemblFungi"/>
</dbReference>
<dbReference type="PANTHER" id="PTHR19850">
    <property type="entry name" value="GUANINE NUCLEOTIDE-BINDING PROTEIN BETA G PROTEIN BETA"/>
    <property type="match status" value="1"/>
</dbReference>
<dbReference type="GO" id="GO:0019901">
    <property type="term" value="F:protein kinase binding"/>
    <property type="evidence" value="ECO:0007669"/>
    <property type="project" value="EnsemblFungi"/>
</dbReference>
<gene>
    <name evidence="6" type="primary">TBLA0B04070</name>
    <name evidence="6" type="ORF">TBLA_0B04070</name>
</gene>
<dbReference type="PROSITE" id="PS00678">
    <property type="entry name" value="WD_REPEATS_1"/>
    <property type="match status" value="2"/>
</dbReference>
<dbReference type="PROSITE" id="PS50294">
    <property type="entry name" value="WD_REPEATS_REGION"/>
    <property type="match status" value="2"/>
</dbReference>
<dbReference type="PIRSF" id="PIRSF002394">
    <property type="entry name" value="GN-bd_beta"/>
    <property type="match status" value="1"/>
</dbReference>
<evidence type="ECO:0000256" key="2">
    <source>
        <dbReference type="ARBA" id="ARBA00022574"/>
    </source>
</evidence>
<dbReference type="KEGG" id="tbl:TBLA_0B04070"/>
<dbReference type="eggNOG" id="KOG0286">
    <property type="taxonomic scope" value="Eukaryota"/>
</dbReference>
<organism evidence="6 7">
    <name type="scientific">Henningerozyma blattae (strain ATCC 34711 / CBS 6284 / DSM 70876 / NBRC 10599 / NRRL Y-10934 / UCD 77-7)</name>
    <name type="common">Yeast</name>
    <name type="synonym">Tetrapisispora blattae</name>
    <dbReference type="NCBI Taxonomy" id="1071380"/>
    <lineage>
        <taxon>Eukaryota</taxon>
        <taxon>Fungi</taxon>
        <taxon>Dikarya</taxon>
        <taxon>Ascomycota</taxon>
        <taxon>Saccharomycotina</taxon>
        <taxon>Saccharomycetes</taxon>
        <taxon>Saccharomycetales</taxon>
        <taxon>Saccharomycetaceae</taxon>
        <taxon>Henningerozyma</taxon>
    </lineage>
</organism>
<evidence type="ECO:0000256" key="1">
    <source>
        <dbReference type="ARBA" id="ARBA00009768"/>
    </source>
</evidence>
<dbReference type="InterPro" id="IPR001632">
    <property type="entry name" value="WD40_G-protein_beta-like"/>
</dbReference>
<dbReference type="GeneID" id="14494059"/>
<dbReference type="GO" id="GO:0061951">
    <property type="term" value="P:establishment of protein localization to plasma membrane"/>
    <property type="evidence" value="ECO:0007669"/>
    <property type="project" value="EnsemblFungi"/>
</dbReference>
<dbReference type="InterPro" id="IPR001680">
    <property type="entry name" value="WD40_rpt"/>
</dbReference>
<dbReference type="SUPFAM" id="SSF50978">
    <property type="entry name" value="WD40 repeat-like"/>
    <property type="match status" value="1"/>
</dbReference>
<protein>
    <submittedName>
        <fullName evidence="6">Uncharacterized protein</fullName>
    </submittedName>
</protein>
<dbReference type="Proteomes" id="UP000002866">
    <property type="component" value="Chromosome 2"/>
</dbReference>
<evidence type="ECO:0000256" key="3">
    <source>
        <dbReference type="ARBA" id="ARBA00022737"/>
    </source>
</evidence>
<feature type="repeat" description="WD" evidence="5">
    <location>
        <begin position="174"/>
        <end position="214"/>
    </location>
</feature>
<dbReference type="GO" id="GO:0097110">
    <property type="term" value="F:scaffold protein binding"/>
    <property type="evidence" value="ECO:0007669"/>
    <property type="project" value="EnsemblFungi"/>
</dbReference>
<dbReference type="RefSeq" id="XP_004178764.1">
    <property type="nucleotide sequence ID" value="XM_004178716.1"/>
</dbReference>
<keyword evidence="7" id="KW-1185">Reference proteome</keyword>
<dbReference type="GO" id="GO:0005937">
    <property type="term" value="C:mating projection"/>
    <property type="evidence" value="ECO:0007669"/>
    <property type="project" value="EnsemblFungi"/>
</dbReference>
<dbReference type="PRINTS" id="PR00320">
    <property type="entry name" value="GPROTEINBRPT"/>
</dbReference>
<dbReference type="Gene3D" id="2.130.10.10">
    <property type="entry name" value="YVTN repeat-like/Quinoprotein amine dehydrogenase"/>
    <property type="match status" value="1"/>
</dbReference>
<dbReference type="GO" id="GO:0001965">
    <property type="term" value="F:G-protein alpha-subunit binding"/>
    <property type="evidence" value="ECO:0007669"/>
    <property type="project" value="EnsemblFungi"/>
</dbReference>
<dbReference type="InterPro" id="IPR036322">
    <property type="entry name" value="WD40_repeat_dom_sf"/>
</dbReference>
<feature type="repeat" description="WD" evidence="5">
    <location>
        <begin position="381"/>
        <end position="417"/>
    </location>
</feature>
<dbReference type="PROSITE" id="PS50082">
    <property type="entry name" value="WD_REPEATS_2"/>
    <property type="match status" value="5"/>
</dbReference>
<dbReference type="InterPro" id="IPR015943">
    <property type="entry name" value="WD40/YVTN_repeat-like_dom_sf"/>
</dbReference>
<dbReference type="Pfam" id="PF25391">
    <property type="entry name" value="WD40_Gbeta"/>
    <property type="match status" value="1"/>
</dbReference>
<dbReference type="GO" id="GO:0043577">
    <property type="term" value="P:chemotropism"/>
    <property type="evidence" value="ECO:0007669"/>
    <property type="project" value="EnsemblFungi"/>
</dbReference>
<accession>I2GYP3</accession>
<dbReference type="PRINTS" id="PR00319">
    <property type="entry name" value="GPROTEINB"/>
</dbReference>
<evidence type="ECO:0000256" key="5">
    <source>
        <dbReference type="PROSITE-ProRule" id="PRU00221"/>
    </source>
</evidence>
<dbReference type="GO" id="GO:0000750">
    <property type="term" value="P:pheromone-dependent signal transduction involved in conjugation with cellular fusion"/>
    <property type="evidence" value="ECO:0007669"/>
    <property type="project" value="EnsemblFungi"/>
</dbReference>
<dbReference type="OMA" id="PLDSQWV"/>
<feature type="repeat" description="WD" evidence="5">
    <location>
        <begin position="262"/>
        <end position="303"/>
    </location>
</feature>
<keyword evidence="3" id="KW-0677">Repeat</keyword>
<keyword evidence="2 5" id="KW-0853">WD repeat</keyword>
<comment type="similarity">
    <text evidence="1">Belongs to the WD repeat G protein beta family.</text>
</comment>
<dbReference type="AlphaFoldDB" id="I2GYP3"/>
<proteinExistence type="inferred from homology"/>